<evidence type="ECO:0000313" key="4">
    <source>
        <dbReference type="Proteomes" id="UP000728032"/>
    </source>
</evidence>
<dbReference type="SUPFAM" id="SSF51735">
    <property type="entry name" value="NAD(P)-binding Rossmann-fold domains"/>
    <property type="match status" value="1"/>
</dbReference>
<keyword evidence="2" id="KW-0560">Oxidoreductase</keyword>
<accession>A0A7R9LTW8</accession>
<dbReference type="Pfam" id="PF00106">
    <property type="entry name" value="adh_short"/>
    <property type="match status" value="1"/>
</dbReference>
<dbReference type="EMBL" id="OC917731">
    <property type="protein sequence ID" value="CAD7647852.1"/>
    <property type="molecule type" value="Genomic_DNA"/>
</dbReference>
<dbReference type="GO" id="GO:0016491">
    <property type="term" value="F:oxidoreductase activity"/>
    <property type="evidence" value="ECO:0007669"/>
    <property type="project" value="UniProtKB-KW"/>
</dbReference>
<name>A0A7R9LTW8_9ACAR</name>
<dbReference type="OrthoDB" id="191139at2759"/>
<dbReference type="InterPro" id="IPR002347">
    <property type="entry name" value="SDR_fam"/>
</dbReference>
<gene>
    <name evidence="3" type="ORF">ONB1V03_LOCUS6464</name>
</gene>
<dbReference type="Gene3D" id="3.40.50.720">
    <property type="entry name" value="NAD(P)-binding Rossmann-like Domain"/>
    <property type="match status" value="1"/>
</dbReference>
<dbReference type="PANTHER" id="PTHR24320:SF264">
    <property type="entry name" value="DEHYDROGENASE_REDUCTASE SDR FAMILY MEMBER ON CHROMOSOME X"/>
    <property type="match status" value="1"/>
</dbReference>
<evidence type="ECO:0000256" key="2">
    <source>
        <dbReference type="ARBA" id="ARBA00023002"/>
    </source>
</evidence>
<feature type="non-terminal residue" evidence="3">
    <location>
        <position position="1"/>
    </location>
</feature>
<proteinExistence type="inferred from homology"/>
<organism evidence="3">
    <name type="scientific">Oppiella nova</name>
    <dbReference type="NCBI Taxonomy" id="334625"/>
    <lineage>
        <taxon>Eukaryota</taxon>
        <taxon>Metazoa</taxon>
        <taxon>Ecdysozoa</taxon>
        <taxon>Arthropoda</taxon>
        <taxon>Chelicerata</taxon>
        <taxon>Arachnida</taxon>
        <taxon>Acari</taxon>
        <taxon>Acariformes</taxon>
        <taxon>Sarcoptiformes</taxon>
        <taxon>Oribatida</taxon>
        <taxon>Brachypylina</taxon>
        <taxon>Oppioidea</taxon>
        <taxon>Oppiidae</taxon>
        <taxon>Oppiella</taxon>
    </lineage>
</organism>
<reference evidence="3" key="1">
    <citation type="submission" date="2020-11" db="EMBL/GenBank/DDBJ databases">
        <authorList>
            <person name="Tran Van P."/>
        </authorList>
    </citation>
    <scope>NUCLEOTIDE SEQUENCE</scope>
</reference>
<evidence type="ECO:0000313" key="3">
    <source>
        <dbReference type="EMBL" id="CAD7647852.1"/>
    </source>
</evidence>
<comment type="similarity">
    <text evidence="1">Belongs to the short-chain dehydrogenases/reductases (SDR) family.</text>
</comment>
<dbReference type="EMBL" id="CAJPVJ010002906">
    <property type="protein sequence ID" value="CAG2166949.1"/>
    <property type="molecule type" value="Genomic_DNA"/>
</dbReference>
<dbReference type="InterPro" id="IPR036291">
    <property type="entry name" value="NAD(P)-bd_dom_sf"/>
</dbReference>
<evidence type="ECO:0000256" key="1">
    <source>
        <dbReference type="ARBA" id="ARBA00006484"/>
    </source>
</evidence>
<dbReference type="AlphaFoldDB" id="A0A7R9LTW8"/>
<keyword evidence="4" id="KW-1185">Reference proteome</keyword>
<protein>
    <submittedName>
        <fullName evidence="3">Uncharacterized protein</fullName>
    </submittedName>
</protein>
<sequence>RGIGAEVVKVLLKKDCHVITGSSSKSESERQKRHDLLVADIPEGKGKLDIWHLDLKSLDSVTHFAKRFKETGLPLNYFIANAGVMLESNQQKSLTDDLEEHLVVNYLSHCLLIDHFLDNMRESGKQSKRESRIVLVSSIAHRMANIRLKDINLKSKLLPPYFAYGRSKLALIMFANRMARWFM</sequence>
<dbReference type="Proteomes" id="UP000728032">
    <property type="component" value="Unassembled WGS sequence"/>
</dbReference>
<dbReference type="PANTHER" id="PTHR24320">
    <property type="entry name" value="RETINOL DEHYDROGENASE"/>
    <property type="match status" value="1"/>
</dbReference>